<dbReference type="Proteomes" id="UP001256711">
    <property type="component" value="Unassembled WGS sequence"/>
</dbReference>
<comment type="caution">
    <text evidence="2">The sequence shown here is derived from an EMBL/GenBank/DDBJ whole genome shotgun (WGS) entry which is preliminary data.</text>
</comment>
<name>A0AAW8TWH8_9ENTE</name>
<dbReference type="GeneID" id="78364713"/>
<dbReference type="AlphaFoldDB" id="A0AAW8TWH8"/>
<dbReference type="EMBL" id="JARQBJ010000003">
    <property type="protein sequence ID" value="MDT2810373.1"/>
    <property type="molecule type" value="Genomic_DNA"/>
</dbReference>
<keyword evidence="1" id="KW-0812">Transmembrane</keyword>
<reference evidence="2" key="1">
    <citation type="submission" date="2023-03" db="EMBL/GenBank/DDBJ databases">
        <authorList>
            <person name="Shen W."/>
            <person name="Cai J."/>
        </authorList>
    </citation>
    <scope>NUCLEOTIDE SEQUENCE</scope>
    <source>
        <strain evidence="2">B226-2</strain>
    </source>
</reference>
<proteinExistence type="predicted"/>
<sequence>MFIALLALLIGCQIYLEKAGLPERLATMKFRYALLLTLLVIATSMFVGTFLGIGGFLTAAATVVTSVVLAHKFRSKYSDMERGKSI</sequence>
<evidence type="ECO:0000313" key="3">
    <source>
        <dbReference type="Proteomes" id="UP001256711"/>
    </source>
</evidence>
<organism evidence="2 3">
    <name type="scientific">Enterococcus asini</name>
    <dbReference type="NCBI Taxonomy" id="57732"/>
    <lineage>
        <taxon>Bacteria</taxon>
        <taxon>Bacillati</taxon>
        <taxon>Bacillota</taxon>
        <taxon>Bacilli</taxon>
        <taxon>Lactobacillales</taxon>
        <taxon>Enterococcaceae</taxon>
        <taxon>Enterococcus</taxon>
    </lineage>
</organism>
<dbReference type="RefSeq" id="WP_010754702.1">
    <property type="nucleotide sequence ID" value="NZ_CABJBY010000001.1"/>
</dbReference>
<gene>
    <name evidence="2" type="ORF">P7H43_07745</name>
</gene>
<feature type="transmembrane region" description="Helical" evidence="1">
    <location>
        <begin position="40"/>
        <end position="70"/>
    </location>
</feature>
<evidence type="ECO:0008006" key="4">
    <source>
        <dbReference type="Google" id="ProtNLM"/>
    </source>
</evidence>
<evidence type="ECO:0000256" key="1">
    <source>
        <dbReference type="SAM" id="Phobius"/>
    </source>
</evidence>
<keyword evidence="1" id="KW-0472">Membrane</keyword>
<keyword evidence="1" id="KW-1133">Transmembrane helix</keyword>
<accession>A0AAW8TWH8</accession>
<evidence type="ECO:0000313" key="2">
    <source>
        <dbReference type="EMBL" id="MDT2810373.1"/>
    </source>
</evidence>
<protein>
    <recommendedName>
        <fullName evidence="4">Holin</fullName>
    </recommendedName>
</protein>